<keyword evidence="1" id="KW-0472">Membrane</keyword>
<sequence length="148" mass="16216">MTKDTGSAVFFILLAAGGLWMALSFNTMSAVFPILVLSLLLLFSIIYFFISIMKGRESTETASAIFSKEAVITGLCLLGYVLFIWVIGFLAASLLFLGGMTWYLQGGFVSGKKRVRNAAGSSIIVTVVFFFLFRYVFLVQLPTGIFTS</sequence>
<feature type="domain" description="DUF1468" evidence="2">
    <location>
        <begin position="8"/>
        <end position="142"/>
    </location>
</feature>
<feature type="transmembrane region" description="Helical" evidence="1">
    <location>
        <begin position="118"/>
        <end position="138"/>
    </location>
</feature>
<feature type="transmembrane region" description="Helical" evidence="1">
    <location>
        <begin position="6"/>
        <end position="23"/>
    </location>
</feature>
<dbReference type="EMBL" id="FOXD01000001">
    <property type="protein sequence ID" value="SFO95088.1"/>
    <property type="molecule type" value="Genomic_DNA"/>
</dbReference>
<dbReference type="RefSeq" id="WP_093334775.1">
    <property type="nucleotide sequence ID" value="NZ_FOXD01000001.1"/>
</dbReference>
<gene>
    <name evidence="3" type="ORF">SAMN05518683_101196</name>
</gene>
<dbReference type="OrthoDB" id="2971394at2"/>
<dbReference type="Pfam" id="PF07331">
    <property type="entry name" value="TctB"/>
    <property type="match status" value="1"/>
</dbReference>
<dbReference type="Proteomes" id="UP000198892">
    <property type="component" value="Unassembled WGS sequence"/>
</dbReference>
<evidence type="ECO:0000313" key="4">
    <source>
        <dbReference type="Proteomes" id="UP000198892"/>
    </source>
</evidence>
<name>A0A1I5LCW8_9BACI</name>
<protein>
    <submittedName>
        <fullName evidence="3">Tripartite tricarboxylate transporter TctB family protein</fullName>
    </submittedName>
</protein>
<evidence type="ECO:0000313" key="3">
    <source>
        <dbReference type="EMBL" id="SFO95088.1"/>
    </source>
</evidence>
<dbReference type="STRING" id="1884432.SAMN05518683_101196"/>
<reference evidence="4" key="1">
    <citation type="submission" date="2016-10" db="EMBL/GenBank/DDBJ databases">
        <authorList>
            <person name="Varghese N."/>
            <person name="Submissions S."/>
        </authorList>
    </citation>
    <scope>NUCLEOTIDE SEQUENCE [LARGE SCALE GENOMIC DNA]</scope>
    <source>
        <strain evidence="4">S7</strain>
    </source>
</reference>
<evidence type="ECO:0000256" key="1">
    <source>
        <dbReference type="SAM" id="Phobius"/>
    </source>
</evidence>
<keyword evidence="4" id="KW-1185">Reference proteome</keyword>
<feature type="transmembrane region" description="Helical" evidence="1">
    <location>
        <begin position="70"/>
        <end position="97"/>
    </location>
</feature>
<evidence type="ECO:0000259" key="2">
    <source>
        <dbReference type="Pfam" id="PF07331"/>
    </source>
</evidence>
<proteinExistence type="predicted"/>
<keyword evidence="1" id="KW-0812">Transmembrane</keyword>
<dbReference type="AlphaFoldDB" id="A0A1I5LCW8"/>
<keyword evidence="1" id="KW-1133">Transmembrane helix</keyword>
<accession>A0A1I5LCW8</accession>
<dbReference type="InterPro" id="IPR009936">
    <property type="entry name" value="DUF1468"/>
</dbReference>
<feature type="transmembrane region" description="Helical" evidence="1">
    <location>
        <begin position="30"/>
        <end position="50"/>
    </location>
</feature>
<organism evidence="3 4">
    <name type="scientific">Salibacterium halotolerans</name>
    <dbReference type="NCBI Taxonomy" id="1884432"/>
    <lineage>
        <taxon>Bacteria</taxon>
        <taxon>Bacillati</taxon>
        <taxon>Bacillota</taxon>
        <taxon>Bacilli</taxon>
        <taxon>Bacillales</taxon>
        <taxon>Bacillaceae</taxon>
    </lineage>
</organism>